<keyword evidence="1" id="KW-0812">Transmembrane</keyword>
<dbReference type="EMBL" id="LAZR01039039">
    <property type="protein sequence ID" value="KKL17996.1"/>
    <property type="molecule type" value="Genomic_DNA"/>
</dbReference>
<gene>
    <name evidence="2" type="ORF">LCGC14_2479920</name>
</gene>
<sequence length="85" mass="8999">MKASERDKLAQETHQALLGISGTADKGLVGDVKEIATELKKVNGRLTVVETKQGERSRPDKKAIGAATSVIVAVVIALVRAFSNN</sequence>
<protein>
    <submittedName>
        <fullName evidence="2">Uncharacterized protein</fullName>
    </submittedName>
</protein>
<organism evidence="2">
    <name type="scientific">marine sediment metagenome</name>
    <dbReference type="NCBI Taxonomy" id="412755"/>
    <lineage>
        <taxon>unclassified sequences</taxon>
        <taxon>metagenomes</taxon>
        <taxon>ecological metagenomes</taxon>
    </lineage>
</organism>
<dbReference type="AlphaFoldDB" id="A0A0F9DJY2"/>
<accession>A0A0F9DJY2</accession>
<name>A0A0F9DJY2_9ZZZZ</name>
<feature type="transmembrane region" description="Helical" evidence="1">
    <location>
        <begin position="63"/>
        <end position="82"/>
    </location>
</feature>
<proteinExistence type="predicted"/>
<keyword evidence="1" id="KW-0472">Membrane</keyword>
<evidence type="ECO:0000256" key="1">
    <source>
        <dbReference type="SAM" id="Phobius"/>
    </source>
</evidence>
<comment type="caution">
    <text evidence="2">The sequence shown here is derived from an EMBL/GenBank/DDBJ whole genome shotgun (WGS) entry which is preliminary data.</text>
</comment>
<keyword evidence="1" id="KW-1133">Transmembrane helix</keyword>
<evidence type="ECO:0000313" key="2">
    <source>
        <dbReference type="EMBL" id="KKL17996.1"/>
    </source>
</evidence>
<reference evidence="2" key="1">
    <citation type="journal article" date="2015" name="Nature">
        <title>Complex archaea that bridge the gap between prokaryotes and eukaryotes.</title>
        <authorList>
            <person name="Spang A."/>
            <person name="Saw J.H."/>
            <person name="Jorgensen S.L."/>
            <person name="Zaremba-Niedzwiedzka K."/>
            <person name="Martijn J."/>
            <person name="Lind A.E."/>
            <person name="van Eijk R."/>
            <person name="Schleper C."/>
            <person name="Guy L."/>
            <person name="Ettema T.J."/>
        </authorList>
    </citation>
    <scope>NUCLEOTIDE SEQUENCE</scope>
</reference>